<evidence type="ECO:0000256" key="1">
    <source>
        <dbReference type="ARBA" id="ARBA00004141"/>
    </source>
</evidence>
<evidence type="ECO:0000259" key="6">
    <source>
        <dbReference type="Pfam" id="PF04893"/>
    </source>
</evidence>
<dbReference type="InterPro" id="IPR006977">
    <property type="entry name" value="Yip1_dom"/>
</dbReference>
<keyword evidence="8" id="KW-1185">Reference proteome</keyword>
<feature type="transmembrane region" description="Helical" evidence="5">
    <location>
        <begin position="107"/>
        <end position="129"/>
    </location>
</feature>
<feature type="transmembrane region" description="Helical" evidence="5">
    <location>
        <begin position="135"/>
        <end position="151"/>
    </location>
</feature>
<evidence type="ECO:0000256" key="4">
    <source>
        <dbReference type="ARBA" id="ARBA00023136"/>
    </source>
</evidence>
<dbReference type="AlphaFoldDB" id="A0A3P3DI54"/>
<protein>
    <submittedName>
        <fullName evidence="7">YIP1 family protein</fullName>
    </submittedName>
</protein>
<comment type="subcellular location">
    <subcellularLocation>
        <location evidence="1">Membrane</location>
        <topology evidence="1">Multi-pass membrane protein</topology>
    </subcellularLocation>
</comment>
<evidence type="ECO:0000313" key="8">
    <source>
        <dbReference type="Proteomes" id="UP000282125"/>
    </source>
</evidence>
<feature type="domain" description="Yip1" evidence="6">
    <location>
        <begin position="10"/>
        <end position="150"/>
    </location>
</feature>
<proteinExistence type="predicted"/>
<keyword evidence="3 5" id="KW-1133">Transmembrane helix</keyword>
<evidence type="ECO:0000256" key="2">
    <source>
        <dbReference type="ARBA" id="ARBA00022692"/>
    </source>
</evidence>
<keyword evidence="2 5" id="KW-0812">Transmembrane</keyword>
<dbReference type="RefSeq" id="WP_124965348.1">
    <property type="nucleotide sequence ID" value="NZ_RRAZ01000017.1"/>
</dbReference>
<reference evidence="7 8" key="1">
    <citation type="submission" date="2018-11" db="EMBL/GenBank/DDBJ databases">
        <title>Gemmobacter sp. nov., YIM 102744-1 draft genome.</title>
        <authorList>
            <person name="Li G."/>
            <person name="Jiang Y."/>
        </authorList>
    </citation>
    <scope>NUCLEOTIDE SEQUENCE [LARGE SCALE GENOMIC DNA]</scope>
    <source>
        <strain evidence="7 8">YIM 102744-1</strain>
    </source>
</reference>
<dbReference type="EMBL" id="RRAZ01000017">
    <property type="protein sequence ID" value="RRH73514.1"/>
    <property type="molecule type" value="Genomic_DNA"/>
</dbReference>
<keyword evidence="4 5" id="KW-0472">Membrane</keyword>
<feature type="transmembrane region" description="Helical" evidence="5">
    <location>
        <begin position="69"/>
        <end position="95"/>
    </location>
</feature>
<dbReference type="Pfam" id="PF04893">
    <property type="entry name" value="Yip1"/>
    <property type="match status" value="1"/>
</dbReference>
<organism evidence="7 8">
    <name type="scientific">Falsigemmobacter faecalis</name>
    <dbReference type="NCBI Taxonomy" id="2488730"/>
    <lineage>
        <taxon>Bacteria</taxon>
        <taxon>Pseudomonadati</taxon>
        <taxon>Pseudomonadota</taxon>
        <taxon>Alphaproteobacteria</taxon>
        <taxon>Rhodobacterales</taxon>
        <taxon>Paracoccaceae</taxon>
        <taxon>Falsigemmobacter</taxon>
    </lineage>
</organism>
<sequence length="165" mass="18094">MSMTRRILKSWRAPRRVMRDLLAAGQREDRAFAMLFFASLLIFIAQLPRLARQAHFDPSVPLDARIGGAMMGIMFLFPLFAYLIAALSHLIARIFGGRGSFYTSRVALFWSLLATAPLMLLQGLVAGFIGQGPQAMLLGGLIAFGFAWQWCNAISVAESADAVVA</sequence>
<accession>A0A3P3DI54</accession>
<name>A0A3P3DI54_9RHOB</name>
<comment type="caution">
    <text evidence="7">The sequence shown here is derived from an EMBL/GenBank/DDBJ whole genome shotgun (WGS) entry which is preliminary data.</text>
</comment>
<evidence type="ECO:0000313" key="7">
    <source>
        <dbReference type="EMBL" id="RRH73514.1"/>
    </source>
</evidence>
<evidence type="ECO:0000256" key="3">
    <source>
        <dbReference type="ARBA" id="ARBA00022989"/>
    </source>
</evidence>
<dbReference type="Proteomes" id="UP000282125">
    <property type="component" value="Unassembled WGS sequence"/>
</dbReference>
<dbReference type="GO" id="GO:0016020">
    <property type="term" value="C:membrane"/>
    <property type="evidence" value="ECO:0007669"/>
    <property type="project" value="UniProtKB-SubCell"/>
</dbReference>
<dbReference type="OrthoDB" id="7771437at2"/>
<gene>
    <name evidence="7" type="ORF">EG244_12600</name>
</gene>
<evidence type="ECO:0000256" key="5">
    <source>
        <dbReference type="SAM" id="Phobius"/>
    </source>
</evidence>